<evidence type="ECO:0000313" key="4">
    <source>
        <dbReference type="EMBL" id="KAE9056717.1"/>
    </source>
</evidence>
<accession>A0A6A3DBP4</accession>
<evidence type="ECO:0000313" key="8">
    <source>
        <dbReference type="Proteomes" id="UP000437068"/>
    </source>
</evidence>
<reference evidence="7 8" key="1">
    <citation type="submission" date="2018-08" db="EMBL/GenBank/DDBJ databases">
        <title>Genomic investigation of the strawberry pathogen Phytophthora fragariae indicates pathogenicity is determined by transcriptional variation in three key races.</title>
        <authorList>
            <person name="Adams T.M."/>
            <person name="Armitage A.D."/>
            <person name="Sobczyk M.K."/>
            <person name="Bates H.J."/>
            <person name="Dunwell J.M."/>
            <person name="Nellist C.F."/>
            <person name="Harrison R.J."/>
        </authorList>
    </citation>
    <scope>NUCLEOTIDE SEQUENCE [LARGE SCALE GENOMIC DNA]</scope>
    <source>
        <strain evidence="5 8">A4</strain>
        <strain evidence="4 9">NOV-5</strain>
        <strain evidence="6 10">NOV-77</strain>
        <strain evidence="2 7">NOV-9</strain>
        <strain evidence="3 11">ONT-3</strain>
    </source>
</reference>
<name>A0A6A3DBP4_9STRA</name>
<protein>
    <submittedName>
        <fullName evidence="2">Uncharacterized protein</fullName>
    </submittedName>
</protein>
<evidence type="ECO:0000313" key="2">
    <source>
        <dbReference type="EMBL" id="KAE8917663.1"/>
    </source>
</evidence>
<dbReference type="EMBL" id="QXGF01006846">
    <property type="protein sequence ID" value="KAE8917663.1"/>
    <property type="molecule type" value="Genomic_DNA"/>
</dbReference>
<dbReference type="Proteomes" id="UP000437068">
    <property type="component" value="Unassembled WGS sequence"/>
</dbReference>
<feature type="signal peptide" evidence="1">
    <location>
        <begin position="1"/>
        <end position="24"/>
    </location>
</feature>
<evidence type="ECO:0000256" key="1">
    <source>
        <dbReference type="SAM" id="SignalP"/>
    </source>
</evidence>
<evidence type="ECO:0000313" key="9">
    <source>
        <dbReference type="Proteomes" id="UP000440732"/>
    </source>
</evidence>
<proteinExistence type="predicted"/>
<evidence type="ECO:0000313" key="3">
    <source>
        <dbReference type="EMBL" id="KAE9053178.1"/>
    </source>
</evidence>
<dbReference type="Proteomes" id="UP000440732">
    <property type="component" value="Unassembled WGS sequence"/>
</dbReference>
<evidence type="ECO:0000313" key="5">
    <source>
        <dbReference type="EMBL" id="KAE9260184.1"/>
    </source>
</evidence>
<feature type="chain" id="PRO_5036379279" evidence="1">
    <location>
        <begin position="25"/>
        <end position="67"/>
    </location>
</feature>
<dbReference type="EMBL" id="QXGE01009965">
    <property type="protein sequence ID" value="KAE9260184.1"/>
    <property type="molecule type" value="Genomic_DNA"/>
</dbReference>
<dbReference type="Proteomes" id="UP000429523">
    <property type="component" value="Unassembled WGS sequence"/>
</dbReference>
<dbReference type="AlphaFoldDB" id="A0A6A3DBP4"/>
<evidence type="ECO:0000313" key="6">
    <source>
        <dbReference type="EMBL" id="KAE9266013.1"/>
    </source>
</evidence>
<dbReference type="Proteomes" id="UP000488956">
    <property type="component" value="Unassembled WGS sequence"/>
</dbReference>
<evidence type="ECO:0000313" key="10">
    <source>
        <dbReference type="Proteomes" id="UP000486351"/>
    </source>
</evidence>
<organism evidence="2 7">
    <name type="scientific">Phytophthora fragariae</name>
    <dbReference type="NCBI Taxonomy" id="53985"/>
    <lineage>
        <taxon>Eukaryota</taxon>
        <taxon>Sar</taxon>
        <taxon>Stramenopiles</taxon>
        <taxon>Oomycota</taxon>
        <taxon>Peronosporomycetes</taxon>
        <taxon>Peronosporales</taxon>
        <taxon>Peronosporaceae</taxon>
        <taxon>Phytophthora</taxon>
    </lineage>
</organism>
<evidence type="ECO:0000313" key="7">
    <source>
        <dbReference type="Proteomes" id="UP000429523"/>
    </source>
</evidence>
<sequence>MATCPKRWCSNSICFLLSMSSFNAAITITPGTRSAWSRQMFSCISNFNTVSGLDNQAVFWSGEHDNR</sequence>
<dbReference type="EMBL" id="QXFX01011422">
    <property type="protein sequence ID" value="KAE9053178.1"/>
    <property type="molecule type" value="Genomic_DNA"/>
</dbReference>
<dbReference type="EMBL" id="QXFY01007488">
    <property type="protein sequence ID" value="KAE9266013.1"/>
    <property type="molecule type" value="Genomic_DNA"/>
</dbReference>
<comment type="caution">
    <text evidence="2">The sequence shown here is derived from an EMBL/GenBank/DDBJ whole genome shotgun (WGS) entry which is preliminary data.</text>
</comment>
<dbReference type="Proteomes" id="UP000486351">
    <property type="component" value="Unassembled WGS sequence"/>
</dbReference>
<evidence type="ECO:0000313" key="11">
    <source>
        <dbReference type="Proteomes" id="UP000488956"/>
    </source>
</evidence>
<keyword evidence="1" id="KW-0732">Signal</keyword>
<gene>
    <name evidence="5" type="ORF">PF001_g32792</name>
    <name evidence="4" type="ORF">PF006_g32604</name>
    <name evidence="6" type="ORF">PF008_g31713</name>
    <name evidence="2" type="ORF">PF009_g32017</name>
    <name evidence="3" type="ORF">PF010_g33019</name>
</gene>
<dbReference type="EMBL" id="QXGA01009359">
    <property type="protein sequence ID" value="KAE9056717.1"/>
    <property type="molecule type" value="Genomic_DNA"/>
</dbReference>